<evidence type="ECO:0000313" key="2">
    <source>
        <dbReference type="EMBL" id="RPB11297.1"/>
    </source>
</evidence>
<dbReference type="EMBL" id="ML119136">
    <property type="protein sequence ID" value="RPB11297.1"/>
    <property type="molecule type" value="Genomic_DNA"/>
</dbReference>
<keyword evidence="3" id="KW-1185">Reference proteome</keyword>
<dbReference type="AlphaFoldDB" id="A0A3N4KL51"/>
<protein>
    <submittedName>
        <fullName evidence="2">Uncharacterized protein</fullName>
    </submittedName>
</protein>
<dbReference type="Proteomes" id="UP000277580">
    <property type="component" value="Unassembled WGS sequence"/>
</dbReference>
<gene>
    <name evidence="2" type="ORF">P167DRAFT_565885</name>
</gene>
<proteinExistence type="predicted"/>
<organism evidence="2 3">
    <name type="scientific">Morchella conica CCBAS932</name>
    <dbReference type="NCBI Taxonomy" id="1392247"/>
    <lineage>
        <taxon>Eukaryota</taxon>
        <taxon>Fungi</taxon>
        <taxon>Dikarya</taxon>
        <taxon>Ascomycota</taxon>
        <taxon>Pezizomycotina</taxon>
        <taxon>Pezizomycetes</taxon>
        <taxon>Pezizales</taxon>
        <taxon>Morchellaceae</taxon>
        <taxon>Morchella</taxon>
    </lineage>
</organism>
<dbReference type="InParanoid" id="A0A3N4KL51"/>
<reference evidence="2 3" key="1">
    <citation type="journal article" date="2018" name="Nat. Ecol. Evol.">
        <title>Pezizomycetes genomes reveal the molecular basis of ectomycorrhizal truffle lifestyle.</title>
        <authorList>
            <person name="Murat C."/>
            <person name="Payen T."/>
            <person name="Noel B."/>
            <person name="Kuo A."/>
            <person name="Morin E."/>
            <person name="Chen J."/>
            <person name="Kohler A."/>
            <person name="Krizsan K."/>
            <person name="Balestrini R."/>
            <person name="Da Silva C."/>
            <person name="Montanini B."/>
            <person name="Hainaut M."/>
            <person name="Levati E."/>
            <person name="Barry K.W."/>
            <person name="Belfiori B."/>
            <person name="Cichocki N."/>
            <person name="Clum A."/>
            <person name="Dockter R.B."/>
            <person name="Fauchery L."/>
            <person name="Guy J."/>
            <person name="Iotti M."/>
            <person name="Le Tacon F."/>
            <person name="Lindquist E.A."/>
            <person name="Lipzen A."/>
            <person name="Malagnac F."/>
            <person name="Mello A."/>
            <person name="Molinier V."/>
            <person name="Miyauchi S."/>
            <person name="Poulain J."/>
            <person name="Riccioni C."/>
            <person name="Rubini A."/>
            <person name="Sitrit Y."/>
            <person name="Splivallo R."/>
            <person name="Traeger S."/>
            <person name="Wang M."/>
            <person name="Zifcakova L."/>
            <person name="Wipf D."/>
            <person name="Zambonelli A."/>
            <person name="Paolocci F."/>
            <person name="Nowrousian M."/>
            <person name="Ottonello S."/>
            <person name="Baldrian P."/>
            <person name="Spatafora J.W."/>
            <person name="Henrissat B."/>
            <person name="Nagy L.G."/>
            <person name="Aury J.M."/>
            <person name="Wincker P."/>
            <person name="Grigoriev I.V."/>
            <person name="Bonfante P."/>
            <person name="Martin F.M."/>
        </authorList>
    </citation>
    <scope>NUCLEOTIDE SEQUENCE [LARGE SCALE GENOMIC DNA]</scope>
    <source>
        <strain evidence="2 3">CCBAS932</strain>
    </source>
</reference>
<evidence type="ECO:0000313" key="3">
    <source>
        <dbReference type="Proteomes" id="UP000277580"/>
    </source>
</evidence>
<accession>A0A3N4KL51</accession>
<sequence length="111" mass="12546">MYIPTTKLHVFINHPSRSSRTWKLLPIKAEEESAHIKIKEGAARLKAEQEAEPARIKAEEEAARIKTARIMAEARGRGIRPYQQQGGRSCPYQDRRGGSRAISCVQKCMKS</sequence>
<feature type="region of interest" description="Disordered" evidence="1">
    <location>
        <begin position="76"/>
        <end position="96"/>
    </location>
</feature>
<evidence type="ECO:0000256" key="1">
    <source>
        <dbReference type="SAM" id="MobiDB-lite"/>
    </source>
</evidence>
<name>A0A3N4KL51_9PEZI</name>